<reference evidence="1" key="1">
    <citation type="submission" date="2022-06" db="EMBL/GenBank/DDBJ databases">
        <title>Phylogenomic reconstructions and comparative analyses of Kickxellomycotina fungi.</title>
        <authorList>
            <person name="Reynolds N.K."/>
            <person name="Stajich J.E."/>
            <person name="Barry K."/>
            <person name="Grigoriev I.V."/>
            <person name="Crous P."/>
            <person name="Smith M.E."/>
        </authorList>
    </citation>
    <scope>NUCLEOTIDE SEQUENCE</scope>
    <source>
        <strain evidence="1">RSA 2271</strain>
    </source>
</reference>
<evidence type="ECO:0000313" key="1">
    <source>
        <dbReference type="EMBL" id="KAJ1676785.1"/>
    </source>
</evidence>
<feature type="non-terminal residue" evidence="1">
    <location>
        <position position="72"/>
    </location>
</feature>
<dbReference type="EMBL" id="JAMZIH010003498">
    <property type="protein sequence ID" value="KAJ1676785.1"/>
    <property type="molecule type" value="Genomic_DNA"/>
</dbReference>
<evidence type="ECO:0000313" key="2">
    <source>
        <dbReference type="Proteomes" id="UP001145114"/>
    </source>
</evidence>
<comment type="caution">
    <text evidence="1">The sequence shown here is derived from an EMBL/GenBank/DDBJ whole genome shotgun (WGS) entry which is preliminary data.</text>
</comment>
<organism evidence="1 2">
    <name type="scientific">Spiromyces aspiralis</name>
    <dbReference type="NCBI Taxonomy" id="68401"/>
    <lineage>
        <taxon>Eukaryota</taxon>
        <taxon>Fungi</taxon>
        <taxon>Fungi incertae sedis</taxon>
        <taxon>Zoopagomycota</taxon>
        <taxon>Kickxellomycotina</taxon>
        <taxon>Kickxellomycetes</taxon>
        <taxon>Kickxellales</taxon>
        <taxon>Kickxellaceae</taxon>
        <taxon>Spiromyces</taxon>
    </lineage>
</organism>
<keyword evidence="2" id="KW-1185">Reference proteome</keyword>
<dbReference type="Proteomes" id="UP001145114">
    <property type="component" value="Unassembled WGS sequence"/>
</dbReference>
<sequence>MAHVSPASSSATFPKRTREDVALVQITFEDLSYYVSVKPQNNEDKRRSLIDRVKNVFSGSKKIEKCILKNMT</sequence>
<proteinExistence type="predicted"/>
<name>A0ACC1HLA5_9FUNG</name>
<accession>A0ACC1HLA5</accession>
<protein>
    <submittedName>
        <fullName evidence="1">Uncharacterized protein</fullName>
    </submittedName>
</protein>
<gene>
    <name evidence="1" type="ORF">EV182_007503</name>
</gene>